<dbReference type="Proteomes" id="UP000230282">
    <property type="component" value="Unassembled WGS sequence"/>
</dbReference>
<protein>
    <submittedName>
        <fullName evidence="8">EamA family transporter</fullName>
    </submittedName>
</protein>
<comment type="caution">
    <text evidence="8">The sequence shown here is derived from an EMBL/GenBank/DDBJ whole genome shotgun (WGS) entry which is preliminary data.</text>
</comment>
<keyword evidence="4 6" id="KW-1133">Transmembrane helix</keyword>
<evidence type="ECO:0000256" key="3">
    <source>
        <dbReference type="ARBA" id="ARBA00022692"/>
    </source>
</evidence>
<dbReference type="InterPro" id="IPR037185">
    <property type="entry name" value="EmrE-like"/>
</dbReference>
<name>A0A2M8RWJ5_9PAST</name>
<keyword evidence="2" id="KW-1003">Cell membrane</keyword>
<sequence length="286" mass="31718">MQKYLGETILLFVTVIAAIGWFFSKYAIAEMPPVGFLGLRFSLAALLFLPFAYPQLKALSASQRIACASVGIMFTLDLAFWIIAIHYSTQFGEGAFIFSLSMLIAPLIGWILFKQKPAALFWIALPIATCGLYLLSAAQGELHFSLSTVLYLCAALSAAVYFVLNNQYAKSVSPLPLTTIQLACVGTLCGIYSLLTEDWSRSISVETWLWFGASVLIATNFRFFLQTLGQRYCNITVAAIIMTLEPVWTLGLSIWLLDEILTWQKGLGCLLILTALLVYRLKSFLK</sequence>
<dbReference type="InterPro" id="IPR000620">
    <property type="entry name" value="EamA_dom"/>
</dbReference>
<evidence type="ECO:0000313" key="9">
    <source>
        <dbReference type="Proteomes" id="UP000230282"/>
    </source>
</evidence>
<organism evidence="8 9">
    <name type="scientific">Caviibacterium pharyngocola</name>
    <dbReference type="NCBI Taxonomy" id="28159"/>
    <lineage>
        <taxon>Bacteria</taxon>
        <taxon>Pseudomonadati</taxon>
        <taxon>Pseudomonadota</taxon>
        <taxon>Gammaproteobacteria</taxon>
        <taxon>Pasteurellales</taxon>
        <taxon>Pasteurellaceae</taxon>
        <taxon>Caviibacterium</taxon>
    </lineage>
</organism>
<feature type="domain" description="EamA" evidence="7">
    <location>
        <begin position="149"/>
        <end position="278"/>
    </location>
</feature>
<feature type="transmembrane region" description="Helical" evidence="6">
    <location>
        <begin position="237"/>
        <end position="257"/>
    </location>
</feature>
<feature type="transmembrane region" description="Helical" evidence="6">
    <location>
        <begin position="263"/>
        <end position="281"/>
    </location>
</feature>
<keyword evidence="9" id="KW-1185">Reference proteome</keyword>
<dbReference type="AlphaFoldDB" id="A0A2M8RWJ5"/>
<evidence type="ECO:0000256" key="5">
    <source>
        <dbReference type="ARBA" id="ARBA00023136"/>
    </source>
</evidence>
<dbReference type="RefSeq" id="WP_100296393.1">
    <property type="nucleotide sequence ID" value="NZ_PHGZ01000009.1"/>
</dbReference>
<reference evidence="8 9" key="1">
    <citation type="submission" date="2017-11" db="EMBL/GenBank/DDBJ databases">
        <title>Reclassification of Bisgaard taxon 5 as Caviibacterium pharyngocola gen. nov., sp. nov.</title>
        <authorList>
            <person name="Christensen H."/>
        </authorList>
    </citation>
    <scope>NUCLEOTIDE SEQUENCE [LARGE SCALE GENOMIC DNA]</scope>
    <source>
        <strain evidence="8 9">7_3</strain>
    </source>
</reference>
<feature type="transmembrane region" description="Helical" evidence="6">
    <location>
        <begin position="65"/>
        <end position="88"/>
    </location>
</feature>
<feature type="transmembrane region" description="Helical" evidence="6">
    <location>
        <begin position="120"/>
        <end position="138"/>
    </location>
</feature>
<dbReference type="EMBL" id="PHGZ01000009">
    <property type="protein sequence ID" value="PJG83270.1"/>
    <property type="molecule type" value="Genomic_DNA"/>
</dbReference>
<dbReference type="PANTHER" id="PTHR42920">
    <property type="entry name" value="OS03G0707200 PROTEIN-RELATED"/>
    <property type="match status" value="1"/>
</dbReference>
<feature type="domain" description="EamA" evidence="7">
    <location>
        <begin position="6"/>
        <end position="136"/>
    </location>
</feature>
<dbReference type="OrthoDB" id="8370318at2"/>
<feature type="transmembrane region" description="Helical" evidence="6">
    <location>
        <begin position="144"/>
        <end position="163"/>
    </location>
</feature>
<dbReference type="InterPro" id="IPR051258">
    <property type="entry name" value="Diverse_Substrate_Transporter"/>
</dbReference>
<accession>A0A2M8RWJ5</accession>
<feature type="transmembrane region" description="Helical" evidence="6">
    <location>
        <begin position="94"/>
        <end position="113"/>
    </location>
</feature>
<feature type="transmembrane region" description="Helical" evidence="6">
    <location>
        <begin position="9"/>
        <end position="28"/>
    </location>
</feature>
<feature type="transmembrane region" description="Helical" evidence="6">
    <location>
        <begin position="207"/>
        <end position="225"/>
    </location>
</feature>
<feature type="transmembrane region" description="Helical" evidence="6">
    <location>
        <begin position="34"/>
        <end position="53"/>
    </location>
</feature>
<evidence type="ECO:0000259" key="7">
    <source>
        <dbReference type="Pfam" id="PF00892"/>
    </source>
</evidence>
<dbReference type="Gene3D" id="1.10.3730.20">
    <property type="match status" value="1"/>
</dbReference>
<evidence type="ECO:0000313" key="8">
    <source>
        <dbReference type="EMBL" id="PJG83270.1"/>
    </source>
</evidence>
<dbReference type="Pfam" id="PF00892">
    <property type="entry name" value="EamA"/>
    <property type="match status" value="2"/>
</dbReference>
<proteinExistence type="predicted"/>
<keyword evidence="3 6" id="KW-0812">Transmembrane</keyword>
<dbReference type="SUPFAM" id="SSF103481">
    <property type="entry name" value="Multidrug resistance efflux transporter EmrE"/>
    <property type="match status" value="2"/>
</dbReference>
<evidence type="ECO:0000256" key="2">
    <source>
        <dbReference type="ARBA" id="ARBA00022475"/>
    </source>
</evidence>
<dbReference type="PANTHER" id="PTHR42920:SF5">
    <property type="entry name" value="EAMA DOMAIN-CONTAINING PROTEIN"/>
    <property type="match status" value="1"/>
</dbReference>
<evidence type="ECO:0000256" key="6">
    <source>
        <dbReference type="SAM" id="Phobius"/>
    </source>
</evidence>
<gene>
    <name evidence="8" type="ORF">CVP04_04835</name>
</gene>
<evidence type="ECO:0000256" key="1">
    <source>
        <dbReference type="ARBA" id="ARBA00004651"/>
    </source>
</evidence>
<feature type="transmembrane region" description="Helical" evidence="6">
    <location>
        <begin position="175"/>
        <end position="195"/>
    </location>
</feature>
<dbReference type="GO" id="GO:0005886">
    <property type="term" value="C:plasma membrane"/>
    <property type="evidence" value="ECO:0007669"/>
    <property type="project" value="UniProtKB-SubCell"/>
</dbReference>
<comment type="subcellular location">
    <subcellularLocation>
        <location evidence="1">Cell membrane</location>
        <topology evidence="1">Multi-pass membrane protein</topology>
    </subcellularLocation>
</comment>
<keyword evidence="5 6" id="KW-0472">Membrane</keyword>
<evidence type="ECO:0000256" key="4">
    <source>
        <dbReference type="ARBA" id="ARBA00022989"/>
    </source>
</evidence>